<evidence type="ECO:0000256" key="4">
    <source>
        <dbReference type="ARBA" id="ARBA00022989"/>
    </source>
</evidence>
<dbReference type="Pfam" id="PF01594">
    <property type="entry name" value="AI-2E_transport"/>
    <property type="match status" value="1"/>
</dbReference>
<evidence type="ECO:0000256" key="1">
    <source>
        <dbReference type="ARBA" id="ARBA00004141"/>
    </source>
</evidence>
<feature type="transmembrane region" description="Helical" evidence="7">
    <location>
        <begin position="57"/>
        <end position="81"/>
    </location>
</feature>
<accession>A0A8U0HVF8</accession>
<dbReference type="PANTHER" id="PTHR21716:SF4">
    <property type="entry name" value="TRANSMEMBRANE PROTEIN 245"/>
    <property type="match status" value="1"/>
</dbReference>
<comment type="subcellular location">
    <subcellularLocation>
        <location evidence="1">Membrane</location>
        <topology evidence="1">Multi-pass membrane protein</topology>
    </subcellularLocation>
</comment>
<dbReference type="AlphaFoldDB" id="A0A8U0HVF8"/>
<name>A0A8U0HVF8_9EURY</name>
<evidence type="ECO:0000313" key="8">
    <source>
        <dbReference type="EMBL" id="UPV74686.1"/>
    </source>
</evidence>
<dbReference type="GeneID" id="72183757"/>
<dbReference type="PANTHER" id="PTHR21716">
    <property type="entry name" value="TRANSMEMBRANE PROTEIN"/>
    <property type="match status" value="1"/>
</dbReference>
<feature type="transmembrane region" description="Helical" evidence="7">
    <location>
        <begin position="138"/>
        <end position="163"/>
    </location>
</feature>
<sequence length="426" mass="45949">MVGGLDIDRTRIGWWLVGLVLGAAVLYVVYSFVGTFVFGIFLYYATRPVYKRLRRRIRPASLAAATALFALALPVLLLMAYTAAIGLQEFNNIAKKTDIDGLQGAIQPYIDVSTLARSPEELLANPDPALIEEIGRSALGYLGFIGNAVLHLFVMIAIAFYLLRDDHRLSRFFRRQFGDEGGVAEAYVRAVDRDFNSIFFGNILNALLTGTIGAASYNTLNMFAPTELVIPYPTLLGLLTGAASLIPIVGMKLVYFPVSAYLGIETALADPAFLWFPALFFVVSLVVVDTIPDLVLRPYVSGRNLHVGLVMLAYIFGPLMFGWYGIFLGPMILVLVVHFVRIVLPELVAGEPIRPWAVDPTYLFDREPSAANAGETFGSGGSSAEVGETEAADAADSASADGTSASDETGADGSDGVETPPGRTDR</sequence>
<keyword evidence="5 7" id="KW-0472">Membrane</keyword>
<feature type="transmembrane region" description="Helical" evidence="7">
    <location>
        <begin position="229"/>
        <end position="251"/>
    </location>
</feature>
<feature type="region of interest" description="Disordered" evidence="6">
    <location>
        <begin position="373"/>
        <end position="426"/>
    </location>
</feature>
<dbReference type="KEGG" id="halx:M0R89_01120"/>
<evidence type="ECO:0000256" key="5">
    <source>
        <dbReference type="ARBA" id="ARBA00023136"/>
    </source>
</evidence>
<evidence type="ECO:0000256" key="2">
    <source>
        <dbReference type="ARBA" id="ARBA00009773"/>
    </source>
</evidence>
<keyword evidence="3 7" id="KW-0812">Transmembrane</keyword>
<evidence type="ECO:0000256" key="6">
    <source>
        <dbReference type="SAM" id="MobiDB-lite"/>
    </source>
</evidence>
<feature type="transmembrane region" description="Helical" evidence="7">
    <location>
        <begin position="311"/>
        <end position="337"/>
    </location>
</feature>
<dbReference type="InterPro" id="IPR002549">
    <property type="entry name" value="AI-2E-like"/>
</dbReference>
<protein>
    <submittedName>
        <fullName evidence="8">AI-2E family transporter</fullName>
    </submittedName>
</protein>
<evidence type="ECO:0000313" key="9">
    <source>
        <dbReference type="Proteomes" id="UP000830729"/>
    </source>
</evidence>
<feature type="transmembrane region" description="Helical" evidence="7">
    <location>
        <begin position="12"/>
        <end position="45"/>
    </location>
</feature>
<reference evidence="8 9" key="1">
    <citation type="submission" date="2022-04" db="EMBL/GenBank/DDBJ databases">
        <title>Diverse halophilic archaea isolated from saline environments.</title>
        <authorList>
            <person name="Cui H.-L."/>
        </authorList>
    </citation>
    <scope>NUCLEOTIDE SEQUENCE [LARGE SCALE GENOMIC DNA]</scope>
    <source>
        <strain evidence="8 9">XZYJT49</strain>
    </source>
</reference>
<gene>
    <name evidence="8" type="ORF">M0R89_01120</name>
</gene>
<dbReference type="RefSeq" id="WP_248650730.1">
    <property type="nucleotide sequence ID" value="NZ_CP096659.1"/>
</dbReference>
<dbReference type="GO" id="GO:0016020">
    <property type="term" value="C:membrane"/>
    <property type="evidence" value="ECO:0007669"/>
    <property type="project" value="UniProtKB-SubCell"/>
</dbReference>
<evidence type="ECO:0000256" key="7">
    <source>
        <dbReference type="SAM" id="Phobius"/>
    </source>
</evidence>
<feature type="compositionally biased region" description="Low complexity" evidence="6">
    <location>
        <begin position="394"/>
        <end position="408"/>
    </location>
</feature>
<keyword evidence="4 7" id="KW-1133">Transmembrane helix</keyword>
<evidence type="ECO:0000256" key="3">
    <source>
        <dbReference type="ARBA" id="ARBA00022692"/>
    </source>
</evidence>
<feature type="transmembrane region" description="Helical" evidence="7">
    <location>
        <begin position="198"/>
        <end position="217"/>
    </location>
</feature>
<proteinExistence type="inferred from homology"/>
<comment type="similarity">
    <text evidence="2">Belongs to the autoinducer-2 exporter (AI-2E) (TC 2.A.86) family.</text>
</comment>
<keyword evidence="9" id="KW-1185">Reference proteome</keyword>
<organism evidence="8 9">
    <name type="scientific">Halorussus limi</name>
    <dbReference type="NCBI Taxonomy" id="2938695"/>
    <lineage>
        <taxon>Archaea</taxon>
        <taxon>Methanobacteriati</taxon>
        <taxon>Methanobacteriota</taxon>
        <taxon>Stenosarchaea group</taxon>
        <taxon>Halobacteria</taxon>
        <taxon>Halobacteriales</taxon>
        <taxon>Haladaptataceae</taxon>
        <taxon>Halorussus</taxon>
    </lineage>
</organism>
<feature type="transmembrane region" description="Helical" evidence="7">
    <location>
        <begin position="272"/>
        <end position="291"/>
    </location>
</feature>
<dbReference type="EMBL" id="CP096659">
    <property type="protein sequence ID" value="UPV74686.1"/>
    <property type="molecule type" value="Genomic_DNA"/>
</dbReference>
<dbReference type="Proteomes" id="UP000830729">
    <property type="component" value="Chromosome"/>
</dbReference>